<organism evidence="2 3">
    <name type="scientific">Dreissena polymorpha</name>
    <name type="common">Zebra mussel</name>
    <name type="synonym">Mytilus polymorpha</name>
    <dbReference type="NCBI Taxonomy" id="45954"/>
    <lineage>
        <taxon>Eukaryota</taxon>
        <taxon>Metazoa</taxon>
        <taxon>Spiralia</taxon>
        <taxon>Lophotrochozoa</taxon>
        <taxon>Mollusca</taxon>
        <taxon>Bivalvia</taxon>
        <taxon>Autobranchia</taxon>
        <taxon>Heteroconchia</taxon>
        <taxon>Euheterodonta</taxon>
        <taxon>Imparidentia</taxon>
        <taxon>Neoheterodontei</taxon>
        <taxon>Myida</taxon>
        <taxon>Dreissenoidea</taxon>
        <taxon>Dreissenidae</taxon>
        <taxon>Dreissena</taxon>
    </lineage>
</organism>
<dbReference type="PANTHER" id="PTHR33387">
    <property type="entry name" value="RMLC-LIKE JELLY ROLL FOLD PROTEIN"/>
    <property type="match status" value="1"/>
</dbReference>
<dbReference type="InterPro" id="IPR014710">
    <property type="entry name" value="RmlC-like_jellyroll"/>
</dbReference>
<dbReference type="InterPro" id="IPR011051">
    <property type="entry name" value="RmlC_Cupin_sf"/>
</dbReference>
<dbReference type="Pfam" id="PF06172">
    <property type="entry name" value="Cupin_5"/>
    <property type="match status" value="1"/>
</dbReference>
<gene>
    <name evidence="2" type="ORF">DPMN_147678</name>
</gene>
<dbReference type="Proteomes" id="UP000828390">
    <property type="component" value="Unassembled WGS sequence"/>
</dbReference>
<proteinExistence type="predicted"/>
<evidence type="ECO:0000259" key="1">
    <source>
        <dbReference type="Pfam" id="PF06172"/>
    </source>
</evidence>
<dbReference type="InterPro" id="IPR009327">
    <property type="entry name" value="Cupin_DUF985"/>
</dbReference>
<evidence type="ECO:0000313" key="2">
    <source>
        <dbReference type="EMBL" id="KAH3794147.1"/>
    </source>
</evidence>
<reference evidence="2" key="2">
    <citation type="submission" date="2020-11" db="EMBL/GenBank/DDBJ databases">
        <authorList>
            <person name="McCartney M.A."/>
            <person name="Auch B."/>
            <person name="Kono T."/>
            <person name="Mallez S."/>
            <person name="Becker A."/>
            <person name="Gohl D.M."/>
            <person name="Silverstein K.A.T."/>
            <person name="Koren S."/>
            <person name="Bechman K.B."/>
            <person name="Herman A."/>
            <person name="Abrahante J.E."/>
            <person name="Garbe J."/>
        </authorList>
    </citation>
    <scope>NUCLEOTIDE SEQUENCE</scope>
    <source>
        <strain evidence="2">Duluth1</strain>
        <tissue evidence="2">Whole animal</tissue>
    </source>
</reference>
<dbReference type="InterPro" id="IPR039935">
    <property type="entry name" value="YML079W-like"/>
</dbReference>
<sequence length="187" mass="21065">MSKQLPEAEMERLKKQLGLVPHPSGYGAFREMFKGDREVVFTSLTSFVLYTGEPNNFSVPSHDGPRSTATSIYFLLTQPHCVTWHKHLSDEGFYWHAGGKVKVRMLTDGGKLSSVTLGDVVRHEDCMGQAIVPHETWYCAELQEGAAYALYSAVVTPGFEFRDWIAGEREAMLKAFPQHHDVIIQFT</sequence>
<dbReference type="SUPFAM" id="SSF51182">
    <property type="entry name" value="RmlC-like cupins"/>
    <property type="match status" value="1"/>
</dbReference>
<dbReference type="AlphaFoldDB" id="A0A9D4FE52"/>
<accession>A0A9D4FE52</accession>
<reference evidence="2" key="1">
    <citation type="journal article" date="2019" name="bioRxiv">
        <title>The Genome of the Zebra Mussel, Dreissena polymorpha: A Resource for Invasive Species Research.</title>
        <authorList>
            <person name="McCartney M.A."/>
            <person name="Auch B."/>
            <person name="Kono T."/>
            <person name="Mallez S."/>
            <person name="Zhang Y."/>
            <person name="Obille A."/>
            <person name="Becker A."/>
            <person name="Abrahante J.E."/>
            <person name="Garbe J."/>
            <person name="Badalamenti J.P."/>
            <person name="Herman A."/>
            <person name="Mangelson H."/>
            <person name="Liachko I."/>
            <person name="Sullivan S."/>
            <person name="Sone E.D."/>
            <person name="Koren S."/>
            <person name="Silverstein K.A.T."/>
            <person name="Beckman K.B."/>
            <person name="Gohl D.M."/>
        </authorList>
    </citation>
    <scope>NUCLEOTIDE SEQUENCE</scope>
    <source>
        <strain evidence="2">Duluth1</strain>
        <tissue evidence="2">Whole animal</tissue>
    </source>
</reference>
<evidence type="ECO:0000313" key="3">
    <source>
        <dbReference type="Proteomes" id="UP000828390"/>
    </source>
</evidence>
<dbReference type="CDD" id="cd06121">
    <property type="entry name" value="cupin_YML079wp"/>
    <property type="match status" value="1"/>
</dbReference>
<dbReference type="OrthoDB" id="6614653at2759"/>
<dbReference type="Gene3D" id="2.60.120.10">
    <property type="entry name" value="Jelly Rolls"/>
    <property type="match status" value="1"/>
</dbReference>
<name>A0A9D4FE52_DREPO</name>
<dbReference type="PANTHER" id="PTHR33387:SF3">
    <property type="entry name" value="DUF985 DOMAIN-CONTAINING PROTEIN"/>
    <property type="match status" value="1"/>
</dbReference>
<keyword evidence="3" id="KW-1185">Reference proteome</keyword>
<feature type="domain" description="DUF985" evidence="1">
    <location>
        <begin position="15"/>
        <end position="164"/>
    </location>
</feature>
<dbReference type="EMBL" id="JAIWYP010000007">
    <property type="protein sequence ID" value="KAH3794147.1"/>
    <property type="molecule type" value="Genomic_DNA"/>
</dbReference>
<protein>
    <recommendedName>
        <fullName evidence="1">DUF985 domain-containing protein</fullName>
    </recommendedName>
</protein>
<comment type="caution">
    <text evidence="2">The sequence shown here is derived from an EMBL/GenBank/DDBJ whole genome shotgun (WGS) entry which is preliminary data.</text>
</comment>